<evidence type="ECO:0000313" key="2">
    <source>
        <dbReference type="EMBL" id="OJF15146.1"/>
    </source>
</evidence>
<dbReference type="EMBL" id="MEIA01000067">
    <property type="protein sequence ID" value="OJF15146.1"/>
    <property type="molecule type" value="Genomic_DNA"/>
</dbReference>
<reference evidence="2 3" key="1">
    <citation type="submission" date="2016-09" db="EMBL/GenBank/DDBJ databases">
        <title>Couchioplanes caeruleus draft genome sequence.</title>
        <authorList>
            <person name="Sheehan J."/>
            <person name="Caffrey P."/>
        </authorList>
    </citation>
    <scope>NUCLEOTIDE SEQUENCE [LARGE SCALE GENOMIC DNA]</scope>
    <source>
        <strain evidence="2 3">DSM 43634</strain>
    </source>
</reference>
<dbReference type="RefSeq" id="WP_071803736.1">
    <property type="nucleotide sequence ID" value="NZ_MEIA01000067.1"/>
</dbReference>
<protein>
    <recommendedName>
        <fullName evidence="1">Transposase IS110-like N-terminal domain-containing protein</fullName>
    </recommendedName>
</protein>
<proteinExistence type="predicted"/>
<dbReference type="Proteomes" id="UP000182486">
    <property type="component" value="Unassembled WGS sequence"/>
</dbReference>
<dbReference type="Pfam" id="PF01548">
    <property type="entry name" value="DEDD_Tnp_IS110"/>
    <property type="match status" value="1"/>
</dbReference>
<dbReference type="GO" id="GO:0003677">
    <property type="term" value="F:DNA binding"/>
    <property type="evidence" value="ECO:0007669"/>
    <property type="project" value="InterPro"/>
</dbReference>
<keyword evidence="3" id="KW-1185">Reference proteome</keyword>
<evidence type="ECO:0000259" key="1">
    <source>
        <dbReference type="Pfam" id="PF01548"/>
    </source>
</evidence>
<dbReference type="AlphaFoldDB" id="A0A1K0GD30"/>
<organism evidence="2 3">
    <name type="scientific">Couchioplanes caeruleus subsp. caeruleus</name>
    <dbReference type="NCBI Taxonomy" id="56427"/>
    <lineage>
        <taxon>Bacteria</taxon>
        <taxon>Bacillati</taxon>
        <taxon>Actinomycetota</taxon>
        <taxon>Actinomycetes</taxon>
        <taxon>Micromonosporales</taxon>
        <taxon>Micromonosporaceae</taxon>
        <taxon>Couchioplanes</taxon>
    </lineage>
</organism>
<accession>A0A1K0GD30</accession>
<evidence type="ECO:0000313" key="3">
    <source>
        <dbReference type="Proteomes" id="UP000182486"/>
    </source>
</evidence>
<gene>
    <name evidence="2" type="ORF">BG844_06075</name>
</gene>
<sequence>MSAAYDEQQYVGIDLHRRRSVIVRMDQAGQRLESKRIDNDPMALAAEIAKAGEHPQVVLEATYGWYWAVDVLQDADAQVHLAHPLGVKGFAYRRVKNDVRDAADLADLLRMGRLPEGWIAPPAVRELRELVRHRAKLVAWRSGLKASIHAVLA</sequence>
<feature type="domain" description="Transposase IS110-like N-terminal" evidence="1">
    <location>
        <begin position="11"/>
        <end position="152"/>
    </location>
</feature>
<dbReference type="InterPro" id="IPR047650">
    <property type="entry name" value="Transpos_IS110"/>
</dbReference>
<dbReference type="PANTHER" id="PTHR33055">
    <property type="entry name" value="TRANSPOSASE FOR INSERTION SEQUENCE ELEMENT IS1111A"/>
    <property type="match status" value="1"/>
</dbReference>
<name>A0A1K0GD30_9ACTN</name>
<dbReference type="GO" id="GO:0004803">
    <property type="term" value="F:transposase activity"/>
    <property type="evidence" value="ECO:0007669"/>
    <property type="project" value="InterPro"/>
</dbReference>
<dbReference type="PANTHER" id="PTHR33055:SF15">
    <property type="entry name" value="TRANSPOSASE-RELATED"/>
    <property type="match status" value="1"/>
</dbReference>
<dbReference type="InterPro" id="IPR002525">
    <property type="entry name" value="Transp_IS110-like_N"/>
</dbReference>
<dbReference type="GO" id="GO:0006313">
    <property type="term" value="P:DNA transposition"/>
    <property type="evidence" value="ECO:0007669"/>
    <property type="project" value="InterPro"/>
</dbReference>
<comment type="caution">
    <text evidence="2">The sequence shown here is derived from an EMBL/GenBank/DDBJ whole genome shotgun (WGS) entry which is preliminary data.</text>
</comment>